<name>A2Q5A7_MEDTR</name>
<protein>
    <submittedName>
        <fullName evidence="1">Uncharacterized protein</fullName>
    </submittedName>
</protein>
<accession>A2Q5A7</accession>
<dbReference type="AlphaFoldDB" id="A2Q5A7"/>
<sequence length="41" mass="4632">MSIPTSMKFLVRGKSVDFRNREGSRWCVKNGRDSSAGRAED</sequence>
<organism evidence="1">
    <name type="scientific">Medicago truncatula</name>
    <name type="common">Barrel medic</name>
    <name type="synonym">Medicago tribuloides</name>
    <dbReference type="NCBI Taxonomy" id="3880"/>
    <lineage>
        <taxon>Eukaryota</taxon>
        <taxon>Viridiplantae</taxon>
        <taxon>Streptophyta</taxon>
        <taxon>Embryophyta</taxon>
        <taxon>Tracheophyta</taxon>
        <taxon>Spermatophyta</taxon>
        <taxon>Magnoliopsida</taxon>
        <taxon>eudicotyledons</taxon>
        <taxon>Gunneridae</taxon>
        <taxon>Pentapetalae</taxon>
        <taxon>rosids</taxon>
        <taxon>fabids</taxon>
        <taxon>Fabales</taxon>
        <taxon>Fabaceae</taxon>
        <taxon>Papilionoideae</taxon>
        <taxon>50 kb inversion clade</taxon>
        <taxon>NPAAA clade</taxon>
        <taxon>Hologalegina</taxon>
        <taxon>IRL clade</taxon>
        <taxon>Trifolieae</taxon>
        <taxon>Medicago</taxon>
    </lineage>
</organism>
<dbReference type="EMBL" id="AC160516">
    <property type="protein sequence ID" value="ABN08807.1"/>
    <property type="molecule type" value="Genomic_DNA"/>
</dbReference>
<reference evidence="1" key="1">
    <citation type="submission" date="2005-04" db="EMBL/GenBank/DDBJ databases">
        <authorList>
            <person name="Town C.D."/>
        </authorList>
    </citation>
    <scope>NUCLEOTIDE SEQUENCE</scope>
</reference>
<gene>
    <name evidence="1" type="ORF">MtrDRAFT_AC160516g53v2</name>
</gene>
<reference evidence="1" key="2">
    <citation type="submission" date="2007-03" db="EMBL/GenBank/DDBJ databases">
        <authorList>
            <consortium name="The International Medicago Genome Annotation Group"/>
        </authorList>
    </citation>
    <scope>NUCLEOTIDE SEQUENCE</scope>
</reference>
<proteinExistence type="predicted"/>
<evidence type="ECO:0000313" key="1">
    <source>
        <dbReference type="EMBL" id="ABN08807.1"/>
    </source>
</evidence>